<evidence type="ECO:0000313" key="4">
    <source>
        <dbReference type="Proteomes" id="UP001465668"/>
    </source>
</evidence>
<dbReference type="Proteomes" id="UP001465668">
    <property type="component" value="Unassembled WGS sequence"/>
</dbReference>
<dbReference type="PANTHER" id="PTHR40841">
    <property type="entry name" value="SIDEROPHORE TRIACETYLFUSARININE C ESTERASE"/>
    <property type="match status" value="1"/>
</dbReference>
<keyword evidence="4" id="KW-1185">Reference proteome</keyword>
<evidence type="ECO:0000313" key="3">
    <source>
        <dbReference type="EMBL" id="KAK9780471.1"/>
    </source>
</evidence>
<dbReference type="SUPFAM" id="SSF53474">
    <property type="entry name" value="alpha/beta-Hydrolases"/>
    <property type="match status" value="1"/>
</dbReference>
<accession>A0ABR2Y314</accession>
<dbReference type="InterPro" id="IPR029058">
    <property type="entry name" value="AB_hydrolase_fold"/>
</dbReference>
<name>A0ABR2Y314_9PEZI</name>
<comment type="similarity">
    <text evidence="1">Belongs to the esterase D family.</text>
</comment>
<comment type="caution">
    <text evidence="3">The sequence shown here is derived from an EMBL/GenBank/DDBJ whole genome shotgun (WGS) entry which is preliminary data.</text>
</comment>
<evidence type="ECO:0000256" key="2">
    <source>
        <dbReference type="ARBA" id="ARBA00022801"/>
    </source>
</evidence>
<proteinExistence type="inferred from homology"/>
<dbReference type="Gene3D" id="3.40.50.1820">
    <property type="entry name" value="alpha/beta hydrolase"/>
    <property type="match status" value="1"/>
</dbReference>
<gene>
    <name evidence="3" type="ORF">SCAR479_02586</name>
</gene>
<evidence type="ECO:0000256" key="1">
    <source>
        <dbReference type="ARBA" id="ARBA00005622"/>
    </source>
</evidence>
<reference evidence="3 4" key="1">
    <citation type="submission" date="2024-02" db="EMBL/GenBank/DDBJ databases">
        <title>First draft genome assembly of two strains of Seiridium cardinale.</title>
        <authorList>
            <person name="Emiliani G."/>
            <person name="Scali E."/>
        </authorList>
    </citation>
    <scope>NUCLEOTIDE SEQUENCE [LARGE SCALE GENOMIC DNA]</scope>
    <source>
        <strain evidence="3 4">BM-138-000479</strain>
    </source>
</reference>
<dbReference type="EMBL" id="JARVKM010000006">
    <property type="protein sequence ID" value="KAK9780471.1"/>
    <property type="molecule type" value="Genomic_DNA"/>
</dbReference>
<protein>
    <submittedName>
        <fullName evidence="3">Alpha/Beta hydrolase protein</fullName>
    </submittedName>
</protein>
<dbReference type="PANTHER" id="PTHR40841:SF2">
    <property type="entry name" value="SIDEROPHORE-DEGRADING ESTERASE (EUROFUNG)"/>
    <property type="match status" value="1"/>
</dbReference>
<organism evidence="3 4">
    <name type="scientific">Seiridium cardinale</name>
    <dbReference type="NCBI Taxonomy" id="138064"/>
    <lineage>
        <taxon>Eukaryota</taxon>
        <taxon>Fungi</taxon>
        <taxon>Dikarya</taxon>
        <taxon>Ascomycota</taxon>
        <taxon>Pezizomycotina</taxon>
        <taxon>Sordariomycetes</taxon>
        <taxon>Xylariomycetidae</taxon>
        <taxon>Amphisphaeriales</taxon>
        <taxon>Sporocadaceae</taxon>
        <taxon>Seiridium</taxon>
    </lineage>
</organism>
<sequence>MASGLGIARCRQRHRGVYYVLDGNAPGMSATEAWRRRDAVELVQPDYIVVSIGYPISDSVYGSQRSIDYQPMTLGEDPPAVPDVREGSDDFIYFLEHSLKPFVNSQISNVDIDRRAVWALLWWLVRPTARTETDEQWGFREELYATFAMNDNGNALYESLKGNEALRDVVLKEYVGSHHAAVAAAALANEIDHFMDW</sequence>
<dbReference type="GO" id="GO:0016787">
    <property type="term" value="F:hydrolase activity"/>
    <property type="evidence" value="ECO:0007669"/>
    <property type="project" value="UniProtKB-KW"/>
</dbReference>
<keyword evidence="2 3" id="KW-0378">Hydrolase</keyword>
<dbReference type="InterPro" id="IPR052558">
    <property type="entry name" value="Siderophore_Hydrolase_D"/>
</dbReference>